<name>A0AAE6EIM7_AGRTU</name>
<geneLocation type="plasmid" evidence="2">
    <name>patcfbp5877b</name>
</geneLocation>
<dbReference type="InterPro" id="IPR009057">
    <property type="entry name" value="Homeodomain-like_sf"/>
</dbReference>
<dbReference type="SUPFAM" id="SSF46689">
    <property type="entry name" value="Homeodomain-like"/>
    <property type="match status" value="1"/>
</dbReference>
<evidence type="ECO:0008006" key="3">
    <source>
        <dbReference type="Google" id="ProtNLM"/>
    </source>
</evidence>
<dbReference type="Gene3D" id="1.10.10.10">
    <property type="entry name" value="Winged helix-like DNA-binding domain superfamily/Winged helix DNA-binding domain"/>
    <property type="match status" value="1"/>
</dbReference>
<keyword evidence="1" id="KW-0614">Plasmid</keyword>
<sequence>MLSSRANPANCCHLPGSRRLSTANSQAARCSVAESTVVRVAISLGFESYREFRRVSRSM</sequence>
<accession>A0AAE6EIM7</accession>
<evidence type="ECO:0000313" key="2">
    <source>
        <dbReference type="Proteomes" id="UP000298579"/>
    </source>
</evidence>
<dbReference type="InterPro" id="IPR036388">
    <property type="entry name" value="WH-like_DNA-bd_sf"/>
</dbReference>
<proteinExistence type="predicted"/>
<dbReference type="AlphaFoldDB" id="A0AAE6EIM7"/>
<gene>
    <name evidence="1" type="ORF">CFBP5877_27330</name>
</gene>
<organism evidence="1 2">
    <name type="scientific">Agrobacterium tumefaciens</name>
    <dbReference type="NCBI Taxonomy" id="358"/>
    <lineage>
        <taxon>Bacteria</taxon>
        <taxon>Pseudomonadati</taxon>
        <taxon>Pseudomonadota</taxon>
        <taxon>Alphaproteobacteria</taxon>
        <taxon>Hyphomicrobiales</taxon>
        <taxon>Rhizobiaceae</taxon>
        <taxon>Rhizobium/Agrobacterium group</taxon>
        <taxon>Agrobacterium</taxon>
        <taxon>Agrobacterium tumefaciens complex</taxon>
    </lineage>
</organism>
<reference evidence="1 2" key="1">
    <citation type="submission" date="2019-04" db="EMBL/GenBank/DDBJ databases">
        <title>Complete genome sequence of Agrobacterium tumefaciens CFBP5877.</title>
        <authorList>
            <person name="Huang Y.-Y."/>
            <person name="Chiang H.-Y."/>
            <person name="Chou L."/>
            <person name="Lai E.-M."/>
            <person name="Kuo C.-H."/>
        </authorList>
    </citation>
    <scope>NUCLEOTIDE SEQUENCE [LARGE SCALE GENOMIC DNA]</scope>
    <source>
        <strain evidence="1 2">CFBP5877</strain>
        <plasmid evidence="2">patcfbp5877b</plasmid>
    </source>
</reference>
<evidence type="ECO:0000313" key="1">
    <source>
        <dbReference type="EMBL" id="QCL82881.1"/>
    </source>
</evidence>
<dbReference type="Proteomes" id="UP000298579">
    <property type="component" value="Plasmid pAtCFBP5877b"/>
</dbReference>
<protein>
    <recommendedName>
        <fullName evidence="3">HTH rpiR-type domain-containing protein</fullName>
    </recommendedName>
</protein>
<dbReference type="EMBL" id="CP039900">
    <property type="protein sequence ID" value="QCL82881.1"/>
    <property type="molecule type" value="Genomic_DNA"/>
</dbReference>